<comment type="caution">
    <text evidence="1">The sequence shown here is derived from an EMBL/GenBank/DDBJ whole genome shotgun (WGS) entry which is preliminary data.</text>
</comment>
<dbReference type="EMBL" id="QXHD01000003">
    <property type="protein sequence ID" value="NEZ54678.1"/>
    <property type="molecule type" value="Genomic_DNA"/>
</dbReference>
<reference evidence="1 2" key="1">
    <citation type="journal article" date="2020" name="Microb. Ecol.">
        <title>Ecogenomics of the Marine Benthic Filamentous Cyanobacterium Adonisia.</title>
        <authorList>
            <person name="Walter J.M."/>
            <person name="Coutinho F.H."/>
            <person name="Leomil L."/>
            <person name="Hargreaves P.I."/>
            <person name="Campeao M.E."/>
            <person name="Vieira V.V."/>
            <person name="Silva B.S."/>
            <person name="Fistarol G.O."/>
            <person name="Salomon P.S."/>
            <person name="Sawabe T."/>
            <person name="Mino S."/>
            <person name="Hosokawa M."/>
            <person name="Miyashita H."/>
            <person name="Maruyama F."/>
            <person name="van Verk M.C."/>
            <person name="Dutilh B.E."/>
            <person name="Thompson C.C."/>
            <person name="Thompson F.L."/>
        </authorList>
    </citation>
    <scope>NUCLEOTIDE SEQUENCE [LARGE SCALE GENOMIC DNA]</scope>
    <source>
        <strain evidence="1 2">CCMR0081</strain>
    </source>
</reference>
<organism evidence="1 2">
    <name type="scientific">Adonisia turfae CCMR0081</name>
    <dbReference type="NCBI Taxonomy" id="2292702"/>
    <lineage>
        <taxon>Bacteria</taxon>
        <taxon>Bacillati</taxon>
        <taxon>Cyanobacteriota</taxon>
        <taxon>Adonisia</taxon>
        <taxon>Adonisia turfae</taxon>
    </lineage>
</organism>
<dbReference type="AlphaFoldDB" id="A0A6M0REI8"/>
<dbReference type="Proteomes" id="UP000481033">
    <property type="component" value="Unassembled WGS sequence"/>
</dbReference>
<name>A0A6M0REI8_9CYAN</name>
<proteinExistence type="predicted"/>
<sequence>MEPRREDYQKLEPILVSIQKLKCDMYDDAIVPVALANKLVSLSNRPSKVLLEKFASQKTSGS</sequence>
<protein>
    <submittedName>
        <fullName evidence="1">Uncharacterized protein</fullName>
    </submittedName>
</protein>
<evidence type="ECO:0000313" key="2">
    <source>
        <dbReference type="Proteomes" id="UP000481033"/>
    </source>
</evidence>
<evidence type="ECO:0000313" key="1">
    <source>
        <dbReference type="EMBL" id="NEZ54678.1"/>
    </source>
</evidence>
<keyword evidence="2" id="KW-1185">Reference proteome</keyword>
<accession>A0A6M0REI8</accession>
<gene>
    <name evidence="1" type="ORF">DXZ20_03015</name>
</gene>